<dbReference type="VEuPathDB" id="GiardiaDB:QR46_1464"/>
<keyword evidence="1" id="KW-0472">Membrane</keyword>
<dbReference type="Proteomes" id="UP000070089">
    <property type="component" value="Unassembled WGS sequence"/>
</dbReference>
<protein>
    <recommendedName>
        <fullName evidence="4">High cysteine membrane protein</fullName>
    </recommendedName>
</protein>
<accession>A0A132NWQ7</accession>
<evidence type="ECO:0000256" key="1">
    <source>
        <dbReference type="SAM" id="Phobius"/>
    </source>
</evidence>
<dbReference type="EMBL" id="JXTI01000030">
    <property type="protein sequence ID" value="KWX14501.1"/>
    <property type="molecule type" value="Genomic_DNA"/>
</dbReference>
<gene>
    <name evidence="2" type="ORF">QR46_1464</name>
</gene>
<dbReference type="AlphaFoldDB" id="A0A132NWQ7"/>
<organism evidence="2 3">
    <name type="scientific">Giardia duodenalis assemblage B</name>
    <dbReference type="NCBI Taxonomy" id="1394984"/>
    <lineage>
        <taxon>Eukaryota</taxon>
        <taxon>Metamonada</taxon>
        <taxon>Diplomonadida</taxon>
        <taxon>Hexamitidae</taxon>
        <taxon>Giardiinae</taxon>
        <taxon>Giardia</taxon>
    </lineage>
</organism>
<proteinExistence type="predicted"/>
<name>A0A132NWQ7_GIAIN</name>
<dbReference type="SUPFAM" id="SSF57184">
    <property type="entry name" value="Growth factor receptor domain"/>
    <property type="match status" value="1"/>
</dbReference>
<sequence length="123" mass="13508">MTTTCSDGQVLIGSQCVSCDNSANGIAYCARCYYDTGDSRVKCTECDSGYRFLNTVQSSICVRSSIFNLSGTEFTFIALFGVALAFALIILSIWLASWVKQRRTIRATREQANAIASKTLYIN</sequence>
<evidence type="ECO:0008006" key="4">
    <source>
        <dbReference type="Google" id="ProtNLM"/>
    </source>
</evidence>
<keyword evidence="1" id="KW-1133">Transmembrane helix</keyword>
<comment type="caution">
    <text evidence="2">The sequence shown here is derived from an EMBL/GenBank/DDBJ whole genome shotgun (WGS) entry which is preliminary data.</text>
</comment>
<feature type="transmembrane region" description="Helical" evidence="1">
    <location>
        <begin position="74"/>
        <end position="99"/>
    </location>
</feature>
<dbReference type="InterPro" id="IPR009030">
    <property type="entry name" value="Growth_fac_rcpt_cys_sf"/>
</dbReference>
<evidence type="ECO:0000313" key="3">
    <source>
        <dbReference type="Proteomes" id="UP000070089"/>
    </source>
</evidence>
<evidence type="ECO:0000313" key="2">
    <source>
        <dbReference type="EMBL" id="KWX14501.1"/>
    </source>
</evidence>
<dbReference type="OrthoDB" id="10254426at2759"/>
<reference evidence="2 3" key="1">
    <citation type="journal article" date="2015" name="Mol. Biochem. Parasitol.">
        <title>Identification of polymorphic genes for use in assemblage B genotyping assays through comparative genomics of multiple assemblage B Giardia duodenalis isolates.</title>
        <authorList>
            <person name="Wielinga C."/>
            <person name="Thompson R.C."/>
            <person name="Monis P."/>
            <person name="Ryan U."/>
        </authorList>
    </citation>
    <scope>NUCLEOTIDE SEQUENCE [LARGE SCALE GENOMIC DNA]</scope>
    <source>
        <strain evidence="2 3">BAH15c1</strain>
    </source>
</reference>
<keyword evidence="1" id="KW-0812">Transmembrane</keyword>